<comment type="catalytic activity">
    <reaction evidence="8">
        <text>P(1),P(4)-bis(5'-adenosyl) tetraphosphate + H2O = 2 ADP + 2 H(+)</text>
        <dbReference type="Rhea" id="RHEA:24252"/>
        <dbReference type="ChEBI" id="CHEBI:15377"/>
        <dbReference type="ChEBI" id="CHEBI:15378"/>
        <dbReference type="ChEBI" id="CHEBI:58141"/>
        <dbReference type="ChEBI" id="CHEBI:456216"/>
        <dbReference type="EC" id="3.6.1.41"/>
    </reaction>
</comment>
<dbReference type="Proteomes" id="UP000838100">
    <property type="component" value="Unassembled WGS sequence"/>
</dbReference>
<reference evidence="10" key="1">
    <citation type="submission" date="2021-12" db="EMBL/GenBank/DDBJ databases">
        <authorList>
            <person name="Rodrigo-Torres L."/>
            <person name="Arahal R. D."/>
            <person name="Lucena T."/>
        </authorList>
    </citation>
    <scope>NUCLEOTIDE SEQUENCE</scope>
    <source>
        <strain evidence="10">CECT 8267</strain>
    </source>
</reference>
<dbReference type="GO" id="GO:0008803">
    <property type="term" value="F:bis(5'-nucleosyl)-tetraphosphatase (symmetrical) activity"/>
    <property type="evidence" value="ECO:0007669"/>
    <property type="project" value="UniProtKB-EC"/>
</dbReference>
<dbReference type="CDD" id="cd07422">
    <property type="entry name" value="MPP_ApaH"/>
    <property type="match status" value="1"/>
</dbReference>
<comment type="function">
    <text evidence="1">Hydrolyzes diadenosine 5',5'''-P1,P4-tetraphosphate to yield ADP.</text>
</comment>
<dbReference type="EC" id="3.6.1.41" evidence="3"/>
<proteinExistence type="inferred from homology"/>
<evidence type="ECO:0000256" key="8">
    <source>
        <dbReference type="ARBA" id="ARBA00049417"/>
    </source>
</evidence>
<dbReference type="InterPro" id="IPR004617">
    <property type="entry name" value="ApaH"/>
</dbReference>
<evidence type="ECO:0000256" key="3">
    <source>
        <dbReference type="ARBA" id="ARBA00012506"/>
    </source>
</evidence>
<dbReference type="Gene3D" id="3.60.21.10">
    <property type="match status" value="1"/>
</dbReference>
<evidence type="ECO:0000256" key="5">
    <source>
        <dbReference type="ARBA" id="ARBA00031248"/>
    </source>
</evidence>
<dbReference type="PIRSF" id="PIRSF000903">
    <property type="entry name" value="B5n-ttraPtase_sm"/>
    <property type="match status" value="1"/>
</dbReference>
<comment type="caution">
    <text evidence="10">The sequence shown here is derived from an EMBL/GenBank/DDBJ whole genome shotgun (WGS) entry which is preliminary data.</text>
</comment>
<gene>
    <name evidence="10" type="primary">apaH_1</name>
    <name evidence="10" type="ORF">SIN8267_01588</name>
</gene>
<dbReference type="EMBL" id="CAKLPX010000001">
    <property type="protein sequence ID" value="CAH0991482.1"/>
    <property type="molecule type" value="Genomic_DNA"/>
</dbReference>
<comment type="similarity">
    <text evidence="2">Belongs to the Ap4A hydrolase family.</text>
</comment>
<protein>
    <recommendedName>
        <fullName evidence="3">bis(5'-nucleosyl)-tetraphosphatase (symmetrical)</fullName>
        <ecNumber evidence="3">3.6.1.41</ecNumber>
    </recommendedName>
    <alternativeName>
        <fullName evidence="6">Ap4A hydrolase</fullName>
    </alternativeName>
    <alternativeName>
        <fullName evidence="5">Diadenosine 5',5'''-P1,P4-tetraphosphate pyrophosphohydrolase</fullName>
    </alternativeName>
    <alternativeName>
        <fullName evidence="7">Diadenosine tetraphosphatase</fullName>
    </alternativeName>
</protein>
<evidence type="ECO:0000256" key="4">
    <source>
        <dbReference type="ARBA" id="ARBA00022801"/>
    </source>
</evidence>
<evidence type="ECO:0000256" key="1">
    <source>
        <dbReference type="ARBA" id="ARBA00003413"/>
    </source>
</evidence>
<evidence type="ECO:0000256" key="6">
    <source>
        <dbReference type="ARBA" id="ARBA00032248"/>
    </source>
</evidence>
<dbReference type="NCBIfam" id="NF001204">
    <property type="entry name" value="PRK00166.1"/>
    <property type="match status" value="1"/>
</dbReference>
<dbReference type="InterPro" id="IPR029052">
    <property type="entry name" value="Metallo-depent_PP-like"/>
</dbReference>
<dbReference type="PANTHER" id="PTHR40942">
    <property type="match status" value="1"/>
</dbReference>
<sequence length="272" mass="30427">MTAYAVGDIQGCFQSLQALLAEADFSPSRDSLWVAGDLVNRGPESLQTLRFLHALGDAAIIVLGNHDLHLLALANSTRSAGKSDTLDQVLAAPDWPQLEHWLRQQPLLHVDHNLNIALVHAGIAPQWPIEQALALAGEVEAAIQGDDYRDYFAAMYGNQPDCWSEQLIDIERLRCITNYLTRMRFCNQAGQLDLQDKSHRHSTRPGFKAWFDYHAQQQPDGPEIIFGHWAALNGETNQKRYFGIDTGCVWGGDLTLMNIKNKNKISVKNDNN</sequence>
<evidence type="ECO:0000313" key="11">
    <source>
        <dbReference type="Proteomes" id="UP000838100"/>
    </source>
</evidence>
<dbReference type="NCBIfam" id="TIGR00668">
    <property type="entry name" value="apaH"/>
    <property type="match status" value="1"/>
</dbReference>
<evidence type="ECO:0000259" key="9">
    <source>
        <dbReference type="Pfam" id="PF00149"/>
    </source>
</evidence>
<keyword evidence="4 10" id="KW-0378">Hydrolase</keyword>
<feature type="domain" description="Calcineurin-like phosphoesterase" evidence="9">
    <location>
        <begin position="2"/>
        <end position="131"/>
    </location>
</feature>
<evidence type="ECO:0000256" key="2">
    <source>
        <dbReference type="ARBA" id="ARBA00005419"/>
    </source>
</evidence>
<name>A0ABM9AE37_9GAMM</name>
<dbReference type="Pfam" id="PF00149">
    <property type="entry name" value="Metallophos"/>
    <property type="match status" value="1"/>
</dbReference>
<dbReference type="InterPro" id="IPR004843">
    <property type="entry name" value="Calcineurin-like_PHP"/>
</dbReference>
<dbReference type="PANTHER" id="PTHR40942:SF4">
    <property type="entry name" value="CYTOCHROME C5"/>
    <property type="match status" value="1"/>
</dbReference>
<evidence type="ECO:0000256" key="7">
    <source>
        <dbReference type="ARBA" id="ARBA00033210"/>
    </source>
</evidence>
<dbReference type="SUPFAM" id="SSF56300">
    <property type="entry name" value="Metallo-dependent phosphatases"/>
    <property type="match status" value="1"/>
</dbReference>
<accession>A0ABM9AE37</accession>
<evidence type="ECO:0000313" key="10">
    <source>
        <dbReference type="EMBL" id="CAH0991482.1"/>
    </source>
</evidence>
<dbReference type="RefSeq" id="WP_237444130.1">
    <property type="nucleotide sequence ID" value="NZ_CAKLPX010000001.1"/>
</dbReference>
<organism evidence="10 11">
    <name type="scientific">Sinobacterium norvegicum</name>
    <dbReference type="NCBI Taxonomy" id="1641715"/>
    <lineage>
        <taxon>Bacteria</taxon>
        <taxon>Pseudomonadati</taxon>
        <taxon>Pseudomonadota</taxon>
        <taxon>Gammaproteobacteria</taxon>
        <taxon>Cellvibrionales</taxon>
        <taxon>Spongiibacteraceae</taxon>
        <taxon>Sinobacterium</taxon>
    </lineage>
</organism>
<keyword evidence="11" id="KW-1185">Reference proteome</keyword>